<evidence type="ECO:0000256" key="4">
    <source>
        <dbReference type="ARBA" id="ARBA00023136"/>
    </source>
</evidence>
<dbReference type="Proteomes" id="UP000199558">
    <property type="component" value="Unassembled WGS sequence"/>
</dbReference>
<keyword evidence="2 5" id="KW-0812">Transmembrane</keyword>
<dbReference type="Pfam" id="PF01988">
    <property type="entry name" value="VIT1"/>
    <property type="match status" value="1"/>
</dbReference>
<evidence type="ECO:0000313" key="6">
    <source>
        <dbReference type="EMBL" id="SBT68150.1"/>
    </source>
</evidence>
<gene>
    <name evidence="6" type="ORF">GA0070622_5244</name>
</gene>
<dbReference type="PANTHER" id="PTHR31851">
    <property type="entry name" value="FE(2+)/MN(2+) TRANSPORTER PCL1"/>
    <property type="match status" value="1"/>
</dbReference>
<evidence type="ECO:0000313" key="7">
    <source>
        <dbReference type="Proteomes" id="UP000199558"/>
    </source>
</evidence>
<organism evidence="6 7">
    <name type="scientific">Micromonospora sediminicola</name>
    <dbReference type="NCBI Taxonomy" id="946078"/>
    <lineage>
        <taxon>Bacteria</taxon>
        <taxon>Bacillati</taxon>
        <taxon>Actinomycetota</taxon>
        <taxon>Actinomycetes</taxon>
        <taxon>Micromonosporales</taxon>
        <taxon>Micromonosporaceae</taxon>
        <taxon>Micromonospora</taxon>
    </lineage>
</organism>
<dbReference type="GO" id="GO:0030026">
    <property type="term" value="P:intracellular manganese ion homeostasis"/>
    <property type="evidence" value="ECO:0007669"/>
    <property type="project" value="InterPro"/>
</dbReference>
<feature type="transmembrane region" description="Helical" evidence="5">
    <location>
        <begin position="180"/>
        <end position="202"/>
    </location>
</feature>
<keyword evidence="3 5" id="KW-1133">Transmembrane helix</keyword>
<dbReference type="GO" id="GO:0005384">
    <property type="term" value="F:manganese ion transmembrane transporter activity"/>
    <property type="evidence" value="ECO:0007669"/>
    <property type="project" value="InterPro"/>
</dbReference>
<dbReference type="InterPro" id="IPR008217">
    <property type="entry name" value="Ccc1_fam"/>
</dbReference>
<feature type="transmembrane region" description="Helical" evidence="5">
    <location>
        <begin position="214"/>
        <end position="237"/>
    </location>
</feature>
<comment type="subcellular location">
    <subcellularLocation>
        <location evidence="1">Endomembrane system</location>
        <topology evidence="1">Multi-pass membrane protein</topology>
    </subcellularLocation>
</comment>
<feature type="transmembrane region" description="Helical" evidence="5">
    <location>
        <begin position="152"/>
        <end position="174"/>
    </location>
</feature>
<evidence type="ECO:0000256" key="5">
    <source>
        <dbReference type="SAM" id="Phobius"/>
    </source>
</evidence>
<evidence type="ECO:0000256" key="1">
    <source>
        <dbReference type="ARBA" id="ARBA00004127"/>
    </source>
</evidence>
<dbReference type="STRING" id="946078.GA0070622_5244"/>
<keyword evidence="7" id="KW-1185">Reference proteome</keyword>
<protein>
    <submittedName>
        <fullName evidence="6">Predicted Fe2+/Mn2+ transporter, VIT1/CCC1 family</fullName>
    </submittedName>
</protein>
<accession>A0A1A9BF57</accession>
<proteinExistence type="predicted"/>
<dbReference type="GO" id="GO:0012505">
    <property type="term" value="C:endomembrane system"/>
    <property type="evidence" value="ECO:0007669"/>
    <property type="project" value="UniProtKB-SubCell"/>
</dbReference>
<evidence type="ECO:0000256" key="2">
    <source>
        <dbReference type="ARBA" id="ARBA00022692"/>
    </source>
</evidence>
<name>A0A1A9BF57_9ACTN</name>
<dbReference type="RefSeq" id="WP_091580011.1">
    <property type="nucleotide sequence ID" value="NZ_FLRH01000004.1"/>
</dbReference>
<dbReference type="OrthoDB" id="9789677at2"/>
<reference evidence="7" key="1">
    <citation type="submission" date="2016-06" db="EMBL/GenBank/DDBJ databases">
        <authorList>
            <person name="Varghese N."/>
            <person name="Submissions Spin"/>
        </authorList>
    </citation>
    <scope>NUCLEOTIDE SEQUENCE [LARGE SCALE GENOMIC DNA]</scope>
    <source>
        <strain evidence="7">DSM 45794</strain>
    </source>
</reference>
<dbReference type="AlphaFoldDB" id="A0A1A9BF57"/>
<dbReference type="EMBL" id="FLRH01000004">
    <property type="protein sequence ID" value="SBT68150.1"/>
    <property type="molecule type" value="Genomic_DNA"/>
</dbReference>
<evidence type="ECO:0000256" key="3">
    <source>
        <dbReference type="ARBA" id="ARBA00022989"/>
    </source>
</evidence>
<sequence>MTDTPAALREAHHADVSGGWLRPAVFGAMDGLVTNIALIAGVGGGGVSPRSVVLTGTAGLVAGAISMGLGEYTSVRSANEQVAAEVAKERRELERHPEAEARELADAWVARGLPRDLATQVAEAVRANPEEALRVHVREELGVDPDDQPSPWAAAISSFICFSIGALVPLLPYLLGFTSLWLALGVGGVGLFLAGAIVARFTYRAWWSGGLRQLLLGALAAGATYLIGALIGVGGGIG</sequence>
<keyword evidence="4 5" id="KW-0472">Membrane</keyword>